<keyword evidence="2" id="KW-0813">Transport</keyword>
<gene>
    <name evidence="9" type="ORF">BU085_02085</name>
</gene>
<proteinExistence type="predicted"/>
<keyword evidence="3" id="KW-1003">Cell membrane</keyword>
<dbReference type="InterPro" id="IPR050189">
    <property type="entry name" value="MFS_Efflux_Transporters"/>
</dbReference>
<feature type="transmembrane region" description="Helical" evidence="7">
    <location>
        <begin position="37"/>
        <end position="61"/>
    </location>
</feature>
<feature type="transmembrane region" description="Helical" evidence="7">
    <location>
        <begin position="204"/>
        <end position="225"/>
    </location>
</feature>
<evidence type="ECO:0000313" key="9">
    <source>
        <dbReference type="EMBL" id="PTI52274.1"/>
    </source>
</evidence>
<feature type="transmembrane region" description="Helical" evidence="7">
    <location>
        <begin position="131"/>
        <end position="153"/>
    </location>
</feature>
<dbReference type="EMBL" id="PZEV01000004">
    <property type="protein sequence ID" value="PTI52274.1"/>
    <property type="molecule type" value="Genomic_DNA"/>
</dbReference>
<accession>A0A2T4Q337</accession>
<feature type="transmembrane region" description="Helical" evidence="7">
    <location>
        <begin position="103"/>
        <end position="124"/>
    </location>
</feature>
<dbReference type="InterPro" id="IPR036259">
    <property type="entry name" value="MFS_trans_sf"/>
</dbReference>
<comment type="subcellular location">
    <subcellularLocation>
        <location evidence="1">Cell membrane</location>
        <topology evidence="1">Multi-pass membrane protein</topology>
    </subcellularLocation>
</comment>
<protein>
    <submittedName>
        <fullName evidence="9">MFS transporter</fullName>
    </submittedName>
</protein>
<dbReference type="PANTHER" id="PTHR43124:SF3">
    <property type="entry name" value="CHLORAMPHENICOL EFFLUX PUMP RV0191"/>
    <property type="match status" value="1"/>
</dbReference>
<evidence type="ECO:0000313" key="10">
    <source>
        <dbReference type="Proteomes" id="UP000240717"/>
    </source>
</evidence>
<dbReference type="Proteomes" id="UP000240717">
    <property type="component" value="Unassembled WGS sequence"/>
</dbReference>
<feature type="transmembrane region" description="Helical" evidence="7">
    <location>
        <begin position="269"/>
        <end position="287"/>
    </location>
</feature>
<dbReference type="RefSeq" id="WP_107532755.1">
    <property type="nucleotide sequence ID" value="NZ_PZEV01000004.1"/>
</dbReference>
<feature type="transmembrane region" description="Helical" evidence="7">
    <location>
        <begin position="325"/>
        <end position="350"/>
    </location>
</feature>
<dbReference type="Pfam" id="PF07690">
    <property type="entry name" value="MFS_1"/>
    <property type="match status" value="1"/>
</dbReference>
<dbReference type="InterPro" id="IPR020846">
    <property type="entry name" value="MFS_dom"/>
</dbReference>
<dbReference type="AlphaFoldDB" id="A0A2T4Q337"/>
<dbReference type="InterPro" id="IPR011701">
    <property type="entry name" value="MFS"/>
</dbReference>
<evidence type="ECO:0000256" key="6">
    <source>
        <dbReference type="ARBA" id="ARBA00023136"/>
    </source>
</evidence>
<dbReference type="CDD" id="cd17324">
    <property type="entry name" value="MFS_NepI_like"/>
    <property type="match status" value="1"/>
</dbReference>
<dbReference type="PROSITE" id="PS50850">
    <property type="entry name" value="MFS"/>
    <property type="match status" value="1"/>
</dbReference>
<sequence>MRENKMMFFIFMLGTFTVGMAEYVVTGLLTQISDDMHVSISSAGLLVSVYAISVAVIGPFMRIFTMKVHAHRLLPVLVAIFIVSNLVGMLAPNFNVLLLSRLMSAAMHAPFFGVCMSVAAAVAPPAKKPQAIALVQAGLTLAVMIGVPFGSFLGGLANWRVVFGIMIILAVITMLGMMKFTPHVSLSEEANISKELTVFKNPHILIVISIIVFGYSGVFTTYTFMEPMIHEYAPFKIIGLTVCLFLFGLGGVIGNLVTGSVPEHALTKYLFYTFFLLFITIILFVTFVHYAVLALLICFLFGFGTFGTTPLLNSKIILSAHEAPLLASTLAASIFNVANFIGAILGSILLSIGLPYMTITFISGGIIILGIILNTVNNVYEKKHISFHN</sequence>
<comment type="caution">
    <text evidence="9">The sequence shown here is derived from an EMBL/GenBank/DDBJ whole genome shotgun (WGS) entry which is preliminary data.</text>
</comment>
<evidence type="ECO:0000256" key="1">
    <source>
        <dbReference type="ARBA" id="ARBA00004651"/>
    </source>
</evidence>
<evidence type="ECO:0000256" key="3">
    <source>
        <dbReference type="ARBA" id="ARBA00022475"/>
    </source>
</evidence>
<evidence type="ECO:0000256" key="7">
    <source>
        <dbReference type="SAM" id="Phobius"/>
    </source>
</evidence>
<name>A0A2T4Q337_STAWA</name>
<dbReference type="Gene3D" id="1.20.1250.20">
    <property type="entry name" value="MFS general substrate transporter like domains"/>
    <property type="match status" value="1"/>
</dbReference>
<feature type="transmembrane region" description="Helical" evidence="7">
    <location>
        <begin position="356"/>
        <end position="376"/>
    </location>
</feature>
<evidence type="ECO:0000256" key="5">
    <source>
        <dbReference type="ARBA" id="ARBA00022989"/>
    </source>
</evidence>
<feature type="domain" description="Major facilitator superfamily (MFS) profile" evidence="8">
    <location>
        <begin position="7"/>
        <end position="382"/>
    </location>
</feature>
<feature type="transmembrane region" description="Helical" evidence="7">
    <location>
        <begin position="159"/>
        <end position="178"/>
    </location>
</feature>
<feature type="transmembrane region" description="Helical" evidence="7">
    <location>
        <begin position="73"/>
        <end position="91"/>
    </location>
</feature>
<reference evidence="9 10" key="1">
    <citation type="journal article" date="2016" name="Front. Microbiol.">
        <title>Comprehensive Phylogenetic Analysis of Bovine Non-aureus Staphylococci Species Based on Whole-Genome Sequencing.</title>
        <authorList>
            <person name="Naushad S."/>
            <person name="Barkema H.W."/>
            <person name="Luby C."/>
            <person name="Condas L.A."/>
            <person name="Nobrega D.B."/>
            <person name="Carson D.A."/>
            <person name="De Buck J."/>
        </authorList>
    </citation>
    <scope>NUCLEOTIDE SEQUENCE [LARGE SCALE GENOMIC DNA]</scope>
    <source>
        <strain evidence="9 10">SNUC 2993</strain>
    </source>
</reference>
<dbReference type="STRING" id="1194526.A284_01045"/>
<feature type="transmembrane region" description="Helical" evidence="7">
    <location>
        <begin position="293"/>
        <end position="313"/>
    </location>
</feature>
<evidence type="ECO:0000256" key="2">
    <source>
        <dbReference type="ARBA" id="ARBA00022448"/>
    </source>
</evidence>
<keyword evidence="4 7" id="KW-0812">Transmembrane</keyword>
<dbReference type="GO" id="GO:0022857">
    <property type="term" value="F:transmembrane transporter activity"/>
    <property type="evidence" value="ECO:0007669"/>
    <property type="project" value="InterPro"/>
</dbReference>
<keyword evidence="6 7" id="KW-0472">Membrane</keyword>
<feature type="transmembrane region" description="Helical" evidence="7">
    <location>
        <begin position="237"/>
        <end position="257"/>
    </location>
</feature>
<evidence type="ECO:0000259" key="8">
    <source>
        <dbReference type="PROSITE" id="PS50850"/>
    </source>
</evidence>
<dbReference type="PANTHER" id="PTHR43124">
    <property type="entry name" value="PURINE EFFLUX PUMP PBUE"/>
    <property type="match status" value="1"/>
</dbReference>
<organism evidence="9 10">
    <name type="scientific">Staphylococcus warneri</name>
    <dbReference type="NCBI Taxonomy" id="1292"/>
    <lineage>
        <taxon>Bacteria</taxon>
        <taxon>Bacillati</taxon>
        <taxon>Bacillota</taxon>
        <taxon>Bacilli</taxon>
        <taxon>Bacillales</taxon>
        <taxon>Staphylococcaceae</taxon>
        <taxon>Staphylococcus</taxon>
    </lineage>
</organism>
<keyword evidence="5 7" id="KW-1133">Transmembrane helix</keyword>
<dbReference type="SUPFAM" id="SSF103473">
    <property type="entry name" value="MFS general substrate transporter"/>
    <property type="match status" value="1"/>
</dbReference>
<dbReference type="GO" id="GO:0005886">
    <property type="term" value="C:plasma membrane"/>
    <property type="evidence" value="ECO:0007669"/>
    <property type="project" value="UniProtKB-SubCell"/>
</dbReference>
<evidence type="ECO:0000256" key="4">
    <source>
        <dbReference type="ARBA" id="ARBA00022692"/>
    </source>
</evidence>